<protein>
    <submittedName>
        <fullName evidence="3">TIGR02234 family membrane protein</fullName>
    </submittedName>
</protein>
<organism evidence="3 4">
    <name type="scientific">Candidatus Corynebacterium faecigallinarum</name>
    <dbReference type="NCBI Taxonomy" id="2838528"/>
    <lineage>
        <taxon>Bacteria</taxon>
        <taxon>Bacillati</taxon>
        <taxon>Actinomycetota</taxon>
        <taxon>Actinomycetes</taxon>
        <taxon>Mycobacteriales</taxon>
        <taxon>Corynebacteriaceae</taxon>
        <taxon>Corynebacterium</taxon>
    </lineage>
</organism>
<accession>A0A9D2QGT9</accession>
<dbReference type="InterPro" id="IPR019051">
    <property type="entry name" value="Trp_biosyn_TM_oprn/chp"/>
</dbReference>
<proteinExistence type="predicted"/>
<keyword evidence="2" id="KW-0472">Membrane</keyword>
<dbReference type="AlphaFoldDB" id="A0A9D2QGT9"/>
<keyword evidence="2" id="KW-0812">Transmembrane</keyword>
<evidence type="ECO:0000313" key="4">
    <source>
        <dbReference type="Proteomes" id="UP000823858"/>
    </source>
</evidence>
<feature type="compositionally biased region" description="Basic and acidic residues" evidence="1">
    <location>
        <begin position="198"/>
        <end position="207"/>
    </location>
</feature>
<dbReference type="NCBIfam" id="TIGR02234">
    <property type="entry name" value="trp_oprn_chp"/>
    <property type="match status" value="1"/>
</dbReference>
<gene>
    <name evidence="3" type="ORF">H9751_12440</name>
</gene>
<evidence type="ECO:0000256" key="2">
    <source>
        <dbReference type="SAM" id="Phobius"/>
    </source>
</evidence>
<feature type="compositionally biased region" description="Basic and acidic residues" evidence="1">
    <location>
        <begin position="157"/>
        <end position="174"/>
    </location>
</feature>
<sequence>MFLILLGAAGLWGAGQMTWLTVDVDDDKSGSSVETLNGSVWDPAGTPVALALLAMLILSFAVRPVVRRVLGVIAAALSALGGVAAVTLLTTDPDLERARSLLSSGAATRRENDPTEISDWATVVDASVHTGPLVLLLLGASAGIVGGVLMVMRPGAERKGHSKYETPEARREGVEQDLDDNPDSGRVMWDALDAGVDPTDRDAPHGEDDPDSGSDTSRR</sequence>
<feature type="region of interest" description="Disordered" evidence="1">
    <location>
        <begin position="157"/>
        <end position="219"/>
    </location>
</feature>
<feature type="transmembrane region" description="Helical" evidence="2">
    <location>
        <begin position="133"/>
        <end position="152"/>
    </location>
</feature>
<dbReference type="EMBL" id="DWVP01000024">
    <property type="protein sequence ID" value="HJC86320.1"/>
    <property type="molecule type" value="Genomic_DNA"/>
</dbReference>
<evidence type="ECO:0000313" key="3">
    <source>
        <dbReference type="EMBL" id="HJC86320.1"/>
    </source>
</evidence>
<evidence type="ECO:0000256" key="1">
    <source>
        <dbReference type="SAM" id="MobiDB-lite"/>
    </source>
</evidence>
<feature type="transmembrane region" description="Helical" evidence="2">
    <location>
        <begin position="44"/>
        <end position="62"/>
    </location>
</feature>
<dbReference type="Proteomes" id="UP000823858">
    <property type="component" value="Unassembled WGS sequence"/>
</dbReference>
<reference evidence="3" key="2">
    <citation type="submission" date="2021-04" db="EMBL/GenBank/DDBJ databases">
        <authorList>
            <person name="Gilroy R."/>
        </authorList>
    </citation>
    <scope>NUCLEOTIDE SEQUENCE</scope>
    <source>
        <strain evidence="3">ChiHjej13B12-4958</strain>
    </source>
</reference>
<comment type="caution">
    <text evidence="3">The sequence shown here is derived from an EMBL/GenBank/DDBJ whole genome shotgun (WGS) entry which is preliminary data.</text>
</comment>
<dbReference type="Pfam" id="PF09534">
    <property type="entry name" value="Trp_oprn_chp"/>
    <property type="match status" value="1"/>
</dbReference>
<reference evidence="3" key="1">
    <citation type="journal article" date="2021" name="PeerJ">
        <title>Extensive microbial diversity within the chicken gut microbiome revealed by metagenomics and culture.</title>
        <authorList>
            <person name="Gilroy R."/>
            <person name="Ravi A."/>
            <person name="Getino M."/>
            <person name="Pursley I."/>
            <person name="Horton D.L."/>
            <person name="Alikhan N.F."/>
            <person name="Baker D."/>
            <person name="Gharbi K."/>
            <person name="Hall N."/>
            <person name="Watson M."/>
            <person name="Adriaenssens E.M."/>
            <person name="Foster-Nyarko E."/>
            <person name="Jarju S."/>
            <person name="Secka A."/>
            <person name="Antonio M."/>
            <person name="Oren A."/>
            <person name="Chaudhuri R.R."/>
            <person name="La Ragione R."/>
            <person name="Hildebrand F."/>
            <person name="Pallen M.J."/>
        </authorList>
    </citation>
    <scope>NUCLEOTIDE SEQUENCE</scope>
    <source>
        <strain evidence="3">ChiHjej13B12-4958</strain>
    </source>
</reference>
<name>A0A9D2QGT9_9CORY</name>
<keyword evidence="2" id="KW-1133">Transmembrane helix</keyword>
<feature type="transmembrane region" description="Helical" evidence="2">
    <location>
        <begin position="69"/>
        <end position="89"/>
    </location>
</feature>
<dbReference type="InterPro" id="IPR011746">
    <property type="entry name" value="Trp_synth-assoc_CHP"/>
</dbReference>